<protein>
    <recommendedName>
        <fullName evidence="3">Peptidase C39-like domain-containing protein</fullName>
    </recommendedName>
</protein>
<dbReference type="KEGG" id="lst:LSS_22455"/>
<dbReference type="STRING" id="758847.LSS_22455"/>
<gene>
    <name evidence="1" type="ORF">LSS_22455</name>
</gene>
<reference evidence="1 2" key="1">
    <citation type="journal article" date="2012" name="Gene">
        <title>Sequence of Leptospira santarosai serovar Shermani genome and prediction of virulence-associated genes.</title>
        <authorList>
            <person name="Chou L.F."/>
            <person name="Chen Y.T."/>
            <person name="Lu C.W."/>
            <person name="Ko Y.C."/>
            <person name="Tang C.Y."/>
            <person name="Pan M.J."/>
            <person name="Tian Y.C."/>
            <person name="Chiu C.H."/>
            <person name="Hung C.C."/>
            <person name="Yang C.W."/>
        </authorList>
    </citation>
    <scope>NUCLEOTIDE SEQUENCE [LARGE SCALE GENOMIC DNA]</scope>
    <source>
        <strain evidence="1">LT 821</strain>
    </source>
</reference>
<dbReference type="AlphaFoldDB" id="A0A097ES54"/>
<dbReference type="EMBL" id="CP006694">
    <property type="protein sequence ID" value="AIT10765.1"/>
    <property type="molecule type" value="Genomic_DNA"/>
</dbReference>
<sequence length="199" mass="22984">MFDRGVNNVSAYLSHPVAPWNPQRGDQVTPFFKLRDYQQCMGNVFQDMIVFVGMRENISDFTSLTTYNYYALLENWIRIHKLNVYDSADHAEHFNELMKSNGLPYRIRKEKGNKEELCKYFETGSFPCGLGTFLTHKGHIIRGIGIVETSDGKKFLKASDPYGVGPRYIDPYGHLIQYDLDWLFGLGVPTIFYMEIEKG</sequence>
<organism evidence="1 2">
    <name type="scientific">Leptospira santarosai serovar Shermani str. LT 821</name>
    <dbReference type="NCBI Taxonomy" id="758847"/>
    <lineage>
        <taxon>Bacteria</taxon>
        <taxon>Pseudomonadati</taxon>
        <taxon>Spirochaetota</taxon>
        <taxon>Spirochaetia</taxon>
        <taxon>Leptospirales</taxon>
        <taxon>Leptospiraceae</taxon>
        <taxon>Leptospira</taxon>
    </lineage>
</organism>
<reference evidence="1 2" key="2">
    <citation type="journal article" date="2014" name="Emerg. Microbes Infect.">
        <title>Potential impact on kidney infection: a whole-genome analysis of Leptospira santarosai serovar Shermani.</title>
        <authorList>
            <person name="Chou L.F."/>
            <person name="Chen T.W."/>
            <person name="Ko Y.C."/>
            <person name="Pan M.J."/>
            <person name="Tian Y.C."/>
            <person name="Chiu C.H."/>
            <person name="Tang P."/>
            <person name="Hung C.C."/>
            <person name="Yang C.W."/>
        </authorList>
    </citation>
    <scope>NUCLEOTIDE SEQUENCE</scope>
    <source>
        <strain evidence="1 2">LT 821</strain>
    </source>
</reference>
<proteinExistence type="predicted"/>
<evidence type="ECO:0000313" key="2">
    <source>
        <dbReference type="Proteomes" id="UP000035800"/>
    </source>
</evidence>
<evidence type="ECO:0000313" key="1">
    <source>
        <dbReference type="EMBL" id="AIT10765.1"/>
    </source>
</evidence>
<dbReference type="Proteomes" id="UP000035800">
    <property type="component" value="Chromosome I"/>
</dbReference>
<name>A0A097ES54_9LEPT</name>
<evidence type="ECO:0008006" key="3">
    <source>
        <dbReference type="Google" id="ProtNLM"/>
    </source>
</evidence>
<accession>A0A097ES54</accession>